<name>A0A1B0A0J2_GLOPL</name>
<dbReference type="AlphaFoldDB" id="A0A1B0A0J2"/>
<sequence>MSTRFSMYSRGARAKDKCWYARLSPNFKVIHYDDCDGKTIPTLEELPNKVSVIDIKQLLEGKE</sequence>
<dbReference type="Pfam" id="PF16457">
    <property type="entry name" value="PH_12"/>
    <property type="match status" value="1"/>
</dbReference>
<dbReference type="EnsemblMetazoa" id="GPAI030700-RA">
    <property type="protein sequence ID" value="GPAI030700-PA"/>
    <property type="gene ID" value="GPAI030700"/>
</dbReference>
<accession>A0A1B0A0J2</accession>
<dbReference type="InterPro" id="IPR011993">
    <property type="entry name" value="PH-like_dom_sf"/>
</dbReference>
<dbReference type="Gene3D" id="2.30.29.30">
    <property type="entry name" value="Pleckstrin-homology domain (PH domain)/Phosphotyrosine-binding domain (PTB)"/>
    <property type="match status" value="1"/>
</dbReference>
<dbReference type="InterPro" id="IPR001849">
    <property type="entry name" value="PH_domain"/>
</dbReference>
<keyword evidence="3" id="KW-1185">Reference proteome</keyword>
<feature type="domain" description="PH" evidence="1">
    <location>
        <begin position="3"/>
        <end position="63"/>
    </location>
</feature>
<evidence type="ECO:0000259" key="1">
    <source>
        <dbReference type="Pfam" id="PF16457"/>
    </source>
</evidence>
<dbReference type="STRING" id="7398.A0A1B0A0J2"/>
<protein>
    <recommendedName>
        <fullName evidence="1">PH domain-containing protein</fullName>
    </recommendedName>
</protein>
<evidence type="ECO:0000313" key="2">
    <source>
        <dbReference type="EnsemblMetazoa" id="GPAI030700-PA"/>
    </source>
</evidence>
<proteinExistence type="predicted"/>
<dbReference type="Proteomes" id="UP000092445">
    <property type="component" value="Unassembled WGS sequence"/>
</dbReference>
<reference evidence="2" key="2">
    <citation type="submission" date="2020-05" db="UniProtKB">
        <authorList>
            <consortium name="EnsemblMetazoa"/>
        </authorList>
    </citation>
    <scope>IDENTIFICATION</scope>
    <source>
        <strain evidence="2">IAEA</strain>
    </source>
</reference>
<dbReference type="VEuPathDB" id="VectorBase:GPAI030700"/>
<evidence type="ECO:0000313" key="3">
    <source>
        <dbReference type="Proteomes" id="UP000092445"/>
    </source>
</evidence>
<reference evidence="3" key="1">
    <citation type="submission" date="2014-03" db="EMBL/GenBank/DDBJ databases">
        <authorList>
            <person name="Aksoy S."/>
            <person name="Warren W."/>
            <person name="Wilson R.K."/>
        </authorList>
    </citation>
    <scope>NUCLEOTIDE SEQUENCE [LARGE SCALE GENOMIC DNA]</scope>
    <source>
        <strain evidence="3">IAEA</strain>
    </source>
</reference>
<organism evidence="2 3">
    <name type="scientific">Glossina pallidipes</name>
    <name type="common">Tsetse fly</name>
    <dbReference type="NCBI Taxonomy" id="7398"/>
    <lineage>
        <taxon>Eukaryota</taxon>
        <taxon>Metazoa</taxon>
        <taxon>Ecdysozoa</taxon>
        <taxon>Arthropoda</taxon>
        <taxon>Hexapoda</taxon>
        <taxon>Insecta</taxon>
        <taxon>Pterygota</taxon>
        <taxon>Neoptera</taxon>
        <taxon>Endopterygota</taxon>
        <taxon>Diptera</taxon>
        <taxon>Brachycera</taxon>
        <taxon>Muscomorpha</taxon>
        <taxon>Hippoboscoidea</taxon>
        <taxon>Glossinidae</taxon>
        <taxon>Glossina</taxon>
    </lineage>
</organism>